<keyword evidence="1" id="KW-1133">Transmembrane helix</keyword>
<gene>
    <name evidence="3" type="ORF">MNB_SV-6-513</name>
</gene>
<feature type="transmembrane region" description="Helical" evidence="1">
    <location>
        <begin position="379"/>
        <end position="398"/>
    </location>
</feature>
<evidence type="ECO:0000256" key="1">
    <source>
        <dbReference type="SAM" id="Phobius"/>
    </source>
</evidence>
<sequence length="403" mass="45170">MSYKINNAKNAIHGFFLSLAVTVAEPSTILPLIVNHFSSDLILVGLFASLLRGGAIAVQLFAAFYAQGYSRVLPYLRVVFFFRFLSWFMIGVVIFLVGDSNKTLTLWMIGVGLFLFSFSAGFGGIYFKELIAKVFSREERGKTMANKQLFSSLAAIISGGVTAVILENFEAPMSYAYLFMISSLLMSIGLFAFATIDEPVKKNISQREGSFYLFIKNSLSLLQKDVKLKYQISISLLGYSFLFSLPFIILRAKESFELTGWLLGGFVTIQMIGSMLGNLLLWKRFGADYIGMIQYAFVLVIAAFVVAIYAYTPLLYGIIFLLFGISIDGFRNADMNLILEIAPEDKRPVYIAIHSTITSVGLFFAIPGGYILQYLGYDVLYIFTLFMLIFGLLLTFRLKLKYM</sequence>
<organism evidence="3">
    <name type="scientific">hydrothermal vent metagenome</name>
    <dbReference type="NCBI Taxonomy" id="652676"/>
    <lineage>
        <taxon>unclassified sequences</taxon>
        <taxon>metagenomes</taxon>
        <taxon>ecological metagenomes</taxon>
    </lineage>
</organism>
<evidence type="ECO:0000313" key="3">
    <source>
        <dbReference type="EMBL" id="SFV62825.1"/>
    </source>
</evidence>
<proteinExistence type="predicted"/>
<name>A0A1W1CAS7_9ZZZZ</name>
<dbReference type="AlphaFoldDB" id="A0A1W1CAS7"/>
<feature type="transmembrane region" description="Helical" evidence="1">
    <location>
        <begin position="230"/>
        <end position="249"/>
    </location>
</feature>
<feature type="transmembrane region" description="Helical" evidence="1">
    <location>
        <begin position="289"/>
        <end position="308"/>
    </location>
</feature>
<evidence type="ECO:0000259" key="2">
    <source>
        <dbReference type="PROSITE" id="PS50850"/>
    </source>
</evidence>
<dbReference type="PANTHER" id="PTHR23526">
    <property type="entry name" value="INTEGRAL MEMBRANE TRANSPORT PROTEIN-RELATED"/>
    <property type="match status" value="1"/>
</dbReference>
<dbReference type="InterPro" id="IPR036259">
    <property type="entry name" value="MFS_trans_sf"/>
</dbReference>
<dbReference type="InterPro" id="IPR020846">
    <property type="entry name" value="MFS_dom"/>
</dbReference>
<feature type="domain" description="Major facilitator superfamily (MFS) profile" evidence="2">
    <location>
        <begin position="175"/>
        <end position="403"/>
    </location>
</feature>
<keyword evidence="1" id="KW-0472">Membrane</keyword>
<dbReference type="GO" id="GO:0022857">
    <property type="term" value="F:transmembrane transporter activity"/>
    <property type="evidence" value="ECO:0007669"/>
    <property type="project" value="InterPro"/>
</dbReference>
<feature type="transmembrane region" description="Helical" evidence="1">
    <location>
        <begin position="104"/>
        <end position="127"/>
    </location>
</feature>
<dbReference type="PROSITE" id="PS50850">
    <property type="entry name" value="MFS"/>
    <property type="match status" value="1"/>
</dbReference>
<reference evidence="3" key="1">
    <citation type="submission" date="2016-10" db="EMBL/GenBank/DDBJ databases">
        <authorList>
            <person name="de Groot N.N."/>
        </authorList>
    </citation>
    <scope>NUCLEOTIDE SEQUENCE</scope>
</reference>
<dbReference type="InterPro" id="IPR052528">
    <property type="entry name" value="Sugar_transport-like"/>
</dbReference>
<feature type="transmembrane region" description="Helical" evidence="1">
    <location>
        <begin position="42"/>
        <end position="66"/>
    </location>
</feature>
<feature type="transmembrane region" description="Helical" evidence="1">
    <location>
        <begin position="175"/>
        <end position="196"/>
    </location>
</feature>
<protein>
    <recommendedName>
        <fullName evidence="2">Major facilitator superfamily (MFS) profile domain-containing protein</fullName>
    </recommendedName>
</protein>
<dbReference type="SUPFAM" id="SSF103473">
    <property type="entry name" value="MFS general substrate transporter"/>
    <property type="match status" value="1"/>
</dbReference>
<dbReference type="EMBL" id="FPHC01000067">
    <property type="protein sequence ID" value="SFV62825.1"/>
    <property type="molecule type" value="Genomic_DNA"/>
</dbReference>
<dbReference type="Gene3D" id="1.20.1250.20">
    <property type="entry name" value="MFS general substrate transporter like domains"/>
    <property type="match status" value="1"/>
</dbReference>
<feature type="transmembrane region" description="Helical" evidence="1">
    <location>
        <begin position="78"/>
        <end position="98"/>
    </location>
</feature>
<keyword evidence="1" id="KW-0812">Transmembrane</keyword>
<dbReference type="Pfam" id="PF07690">
    <property type="entry name" value="MFS_1"/>
    <property type="match status" value="1"/>
</dbReference>
<feature type="transmembrane region" description="Helical" evidence="1">
    <location>
        <begin position="261"/>
        <end position="282"/>
    </location>
</feature>
<dbReference type="PANTHER" id="PTHR23526:SF1">
    <property type="entry name" value="MAJOR FACILITATOR SUPERFAMILY MFS_1"/>
    <property type="match status" value="1"/>
</dbReference>
<feature type="transmembrane region" description="Helical" evidence="1">
    <location>
        <begin position="148"/>
        <end position="169"/>
    </location>
</feature>
<accession>A0A1W1CAS7</accession>
<feature type="transmembrane region" description="Helical" evidence="1">
    <location>
        <begin position="351"/>
        <end position="373"/>
    </location>
</feature>
<dbReference type="InterPro" id="IPR011701">
    <property type="entry name" value="MFS"/>
</dbReference>